<dbReference type="PROSITE" id="PS00041">
    <property type="entry name" value="HTH_ARAC_FAMILY_1"/>
    <property type="match status" value="1"/>
</dbReference>
<dbReference type="PROSITE" id="PS01124">
    <property type="entry name" value="HTH_ARAC_FAMILY_2"/>
    <property type="match status" value="1"/>
</dbReference>
<evidence type="ECO:0000256" key="1">
    <source>
        <dbReference type="ARBA" id="ARBA00004496"/>
    </source>
</evidence>
<proteinExistence type="predicted"/>
<evidence type="ECO:0000313" key="11">
    <source>
        <dbReference type="EMBL" id="NOU74215.1"/>
    </source>
</evidence>
<dbReference type="InterPro" id="IPR001789">
    <property type="entry name" value="Sig_transdc_resp-reg_receiver"/>
</dbReference>
<feature type="domain" description="Response regulatory" evidence="10">
    <location>
        <begin position="16"/>
        <end position="133"/>
    </location>
</feature>
<dbReference type="SUPFAM" id="SSF52172">
    <property type="entry name" value="CheY-like"/>
    <property type="match status" value="1"/>
</dbReference>
<feature type="modified residue" description="4-aspartylphosphate" evidence="8">
    <location>
        <position position="68"/>
    </location>
</feature>
<comment type="subcellular location">
    <subcellularLocation>
        <location evidence="1">Cytoplasm</location>
    </subcellularLocation>
</comment>
<keyword evidence="3 8" id="KW-0597">Phosphoprotein</keyword>
<feature type="domain" description="HTH araC/xylS-type" evidence="9">
    <location>
        <begin position="434"/>
        <end position="532"/>
    </location>
</feature>
<dbReference type="PANTHER" id="PTHR42713">
    <property type="entry name" value="HISTIDINE KINASE-RELATED"/>
    <property type="match status" value="1"/>
</dbReference>
<keyword evidence="12" id="KW-1185">Reference proteome</keyword>
<dbReference type="Gene3D" id="1.10.10.60">
    <property type="entry name" value="Homeodomain-like"/>
    <property type="match status" value="2"/>
</dbReference>
<evidence type="ECO:0000259" key="10">
    <source>
        <dbReference type="PROSITE" id="PS50110"/>
    </source>
</evidence>
<dbReference type="InterPro" id="IPR011006">
    <property type="entry name" value="CheY-like_superfamily"/>
</dbReference>
<evidence type="ECO:0000259" key="9">
    <source>
        <dbReference type="PROSITE" id="PS01124"/>
    </source>
</evidence>
<comment type="caution">
    <text evidence="11">The sequence shown here is derived from an EMBL/GenBank/DDBJ whole genome shotgun (WGS) entry which is preliminary data.</text>
</comment>
<keyword evidence="5" id="KW-0805">Transcription regulation</keyword>
<gene>
    <name evidence="11" type="ORF">GC098_22920</name>
</gene>
<dbReference type="SUPFAM" id="SSF46689">
    <property type="entry name" value="Homeodomain-like"/>
    <property type="match status" value="2"/>
</dbReference>
<evidence type="ECO:0000256" key="6">
    <source>
        <dbReference type="ARBA" id="ARBA00023125"/>
    </source>
</evidence>
<dbReference type="Proteomes" id="UP000616779">
    <property type="component" value="Unassembled WGS sequence"/>
</dbReference>
<dbReference type="CDD" id="cd17536">
    <property type="entry name" value="REC_YesN-like"/>
    <property type="match status" value="1"/>
</dbReference>
<protein>
    <submittedName>
        <fullName evidence="11">Response regulator</fullName>
    </submittedName>
</protein>
<evidence type="ECO:0000256" key="7">
    <source>
        <dbReference type="ARBA" id="ARBA00023163"/>
    </source>
</evidence>
<dbReference type="Gene3D" id="3.40.50.2300">
    <property type="match status" value="1"/>
</dbReference>
<evidence type="ECO:0000256" key="2">
    <source>
        <dbReference type="ARBA" id="ARBA00022490"/>
    </source>
</evidence>
<dbReference type="EMBL" id="WHOA01000153">
    <property type="protein sequence ID" value="NOU74215.1"/>
    <property type="molecule type" value="Genomic_DNA"/>
</dbReference>
<evidence type="ECO:0000256" key="5">
    <source>
        <dbReference type="ARBA" id="ARBA00023015"/>
    </source>
</evidence>
<evidence type="ECO:0000256" key="4">
    <source>
        <dbReference type="ARBA" id="ARBA00023012"/>
    </source>
</evidence>
<dbReference type="PROSITE" id="PS50110">
    <property type="entry name" value="RESPONSE_REGULATORY"/>
    <property type="match status" value="1"/>
</dbReference>
<dbReference type="InterPro" id="IPR009057">
    <property type="entry name" value="Homeodomain-like_sf"/>
</dbReference>
<keyword evidence="6" id="KW-0238">DNA-binding</keyword>
<dbReference type="InterPro" id="IPR018062">
    <property type="entry name" value="HTH_AraC-typ_CS"/>
</dbReference>
<dbReference type="SMART" id="SM00448">
    <property type="entry name" value="REC"/>
    <property type="match status" value="1"/>
</dbReference>
<keyword evidence="2" id="KW-0963">Cytoplasm</keyword>
<keyword evidence="4" id="KW-0902">Two-component regulatory system</keyword>
<dbReference type="InterPro" id="IPR051552">
    <property type="entry name" value="HptR"/>
</dbReference>
<dbReference type="SMART" id="SM00342">
    <property type="entry name" value="HTH_ARAC"/>
    <property type="match status" value="1"/>
</dbReference>
<reference evidence="11 12" key="1">
    <citation type="submission" date="2019-10" db="EMBL/GenBank/DDBJ databases">
        <title>Description of Paenibacillus terrestris sp. nov.</title>
        <authorList>
            <person name="Carlier A."/>
            <person name="Qi S."/>
        </authorList>
    </citation>
    <scope>NUCLEOTIDE SEQUENCE [LARGE SCALE GENOMIC DNA]</scope>
    <source>
        <strain evidence="11 12">LMG 31458</strain>
    </source>
</reference>
<dbReference type="Pfam" id="PF12833">
    <property type="entry name" value="HTH_18"/>
    <property type="match status" value="1"/>
</dbReference>
<evidence type="ECO:0000256" key="3">
    <source>
        <dbReference type="ARBA" id="ARBA00022553"/>
    </source>
</evidence>
<dbReference type="Pfam" id="PF00072">
    <property type="entry name" value="Response_reg"/>
    <property type="match status" value="1"/>
</dbReference>
<evidence type="ECO:0000313" key="12">
    <source>
        <dbReference type="Proteomes" id="UP000616779"/>
    </source>
</evidence>
<name>A0ABX1Y022_9BACL</name>
<dbReference type="PANTHER" id="PTHR42713:SF3">
    <property type="entry name" value="TRANSCRIPTIONAL REGULATORY PROTEIN HPTR"/>
    <property type="match status" value="1"/>
</dbReference>
<keyword evidence="7" id="KW-0804">Transcription</keyword>
<organism evidence="11 12">
    <name type="scientific">Paenibacillus phytorum</name>
    <dbReference type="NCBI Taxonomy" id="2654977"/>
    <lineage>
        <taxon>Bacteria</taxon>
        <taxon>Bacillati</taxon>
        <taxon>Bacillota</taxon>
        <taxon>Bacilli</taxon>
        <taxon>Bacillales</taxon>
        <taxon>Paenibacillaceae</taxon>
        <taxon>Paenibacillus</taxon>
    </lineage>
</organism>
<evidence type="ECO:0000256" key="8">
    <source>
        <dbReference type="PROSITE-ProRule" id="PRU00169"/>
    </source>
</evidence>
<accession>A0ABX1Y022</accession>
<sequence>MYDIFCNDTGARPMYKVLIVDDEKNIRERLVTSFPWNETGFQVIGSASDGQKALELIEQHVPHVVLTDIRMPEMNGLELAKAIQETYPHIKVLILSAYDDFKYAQDAIRFGVKGYLLKPVMKDEIVDVMSGLAIELKKDEEIEYGKKIGIPGAREESMLIDLVKGENVNQYDEPWLRDYMRIIVCSFGKWFEKDLGLFIRSFITERTMVYWKESHTPVLFYGNQLVLFAHDTRPISKYDLKGRLEDYFELLKASIMSGFGKECELSISVGNMIKEPDQISTSFNQAVYAISYRYFDDHHSILFYQDLLVAGSDEHAKEQANEHLNIIMDRLMQSVLSRQNNEISSSLRDFFDAVEQGKRLKIEEIRIAFSEVILSLPLKAKEKGLPMPSLDKKQALEFIHAAHSLGDLKKWLKQTIERILDAPVEESDKNRYVQLAKQHVHNRYSEKITLEDMAGQLFIHPAYFSSIFKKETGHNFIDYVNEVRVRKAVELLKHNDCKIKDISVMVGFPTHSYFNKIFKKVMGVKPLVFRSNHTC</sequence>
<dbReference type="InterPro" id="IPR018060">
    <property type="entry name" value="HTH_AraC"/>
</dbReference>